<evidence type="ECO:0000256" key="1">
    <source>
        <dbReference type="SAM" id="SignalP"/>
    </source>
</evidence>
<proteinExistence type="predicted"/>
<dbReference type="OrthoDB" id="9800666at2"/>
<dbReference type="RefSeq" id="WP_111160604.1">
    <property type="nucleotide sequence ID" value="NZ_PCDP01000035.1"/>
</dbReference>
<sequence>MRIISFGVATLLLSTVGAFAMDPVLETVVNGAKIYTDPKGMTLYTYDKDGVGATTCYGQCSTTWIPFAAPAGTVTGGDEWTLVDRTDGTKMWAHHGKPLYTYLDDKKRGDTLGEGKSPDWHVATPD</sequence>
<gene>
    <name evidence="2" type="ORF">CPY51_12810</name>
</gene>
<dbReference type="PANTHER" id="PTHR39335">
    <property type="entry name" value="BLL4220 PROTEIN"/>
    <property type="match status" value="1"/>
</dbReference>
<keyword evidence="1" id="KW-0732">Signal</keyword>
<reference evidence="2 3" key="1">
    <citation type="journal article" date="2018" name="Sci. Rep.">
        <title>Rhizobium tumorigenes sp. nov., a novel plant tumorigenic bacterium isolated from cane gall tumors on thornless blackberry.</title>
        <authorList>
            <person name="Kuzmanovi N."/>
            <person name="Smalla K."/>
            <person name="Gronow S."/>
            <person name="PuBawska J."/>
        </authorList>
    </citation>
    <scope>NUCLEOTIDE SEQUENCE [LARGE SCALE GENOMIC DNA]</scope>
    <source>
        <strain evidence="2 3">CCBAU 85046</strain>
    </source>
</reference>
<feature type="signal peptide" evidence="1">
    <location>
        <begin position="1"/>
        <end position="20"/>
    </location>
</feature>
<dbReference type="InterPro" id="IPR005297">
    <property type="entry name" value="Lipoprotein_repeat"/>
</dbReference>
<feature type="chain" id="PRO_5015905246" description="Lipoprotein" evidence="1">
    <location>
        <begin position="21"/>
        <end position="126"/>
    </location>
</feature>
<dbReference type="InterPro" id="IPR014558">
    <property type="entry name" value="UCP029720"/>
</dbReference>
<dbReference type="Pfam" id="PF03640">
    <property type="entry name" value="Lipoprotein_15"/>
    <property type="match status" value="2"/>
</dbReference>
<dbReference type="PIRSF" id="PIRSF029720">
    <property type="entry name" value="UCP029720"/>
    <property type="match status" value="1"/>
</dbReference>
<evidence type="ECO:0000313" key="3">
    <source>
        <dbReference type="Proteomes" id="UP000248925"/>
    </source>
</evidence>
<comment type="caution">
    <text evidence="2">The sequence shown here is derived from an EMBL/GenBank/DDBJ whole genome shotgun (WGS) entry which is preliminary data.</text>
</comment>
<dbReference type="AlphaFoldDB" id="A0A2W4D9B7"/>
<protein>
    <recommendedName>
        <fullName evidence="4">Lipoprotein</fullName>
    </recommendedName>
</protein>
<organism evidence="2 3">
    <name type="scientific">Rhizobium tubonense</name>
    <dbReference type="NCBI Taxonomy" id="484088"/>
    <lineage>
        <taxon>Bacteria</taxon>
        <taxon>Pseudomonadati</taxon>
        <taxon>Pseudomonadota</taxon>
        <taxon>Alphaproteobacteria</taxon>
        <taxon>Hyphomicrobiales</taxon>
        <taxon>Rhizobiaceae</taxon>
        <taxon>Rhizobium/Agrobacterium group</taxon>
        <taxon>Rhizobium</taxon>
    </lineage>
</organism>
<evidence type="ECO:0008006" key="4">
    <source>
        <dbReference type="Google" id="ProtNLM"/>
    </source>
</evidence>
<name>A0A2W4D9B7_9HYPH</name>
<dbReference type="EMBL" id="PCDP01000035">
    <property type="protein sequence ID" value="PZM13754.1"/>
    <property type="molecule type" value="Genomic_DNA"/>
</dbReference>
<accession>A0A2W4D9B7</accession>
<evidence type="ECO:0000313" key="2">
    <source>
        <dbReference type="EMBL" id="PZM13754.1"/>
    </source>
</evidence>
<dbReference type="GO" id="GO:0043448">
    <property type="term" value="P:alkane catabolic process"/>
    <property type="evidence" value="ECO:0007669"/>
    <property type="project" value="TreeGrafter"/>
</dbReference>
<dbReference type="PANTHER" id="PTHR39335:SF1">
    <property type="entry name" value="BLL4220 PROTEIN"/>
    <property type="match status" value="1"/>
</dbReference>
<dbReference type="Proteomes" id="UP000248925">
    <property type="component" value="Unassembled WGS sequence"/>
</dbReference>
<keyword evidence="3" id="KW-1185">Reference proteome</keyword>